<organism evidence="2 3">
    <name type="scientific">Paractinoplanes toevensis</name>
    <dbReference type="NCBI Taxonomy" id="571911"/>
    <lineage>
        <taxon>Bacteria</taxon>
        <taxon>Bacillati</taxon>
        <taxon>Actinomycetota</taxon>
        <taxon>Actinomycetes</taxon>
        <taxon>Micromonosporales</taxon>
        <taxon>Micromonosporaceae</taxon>
        <taxon>Paractinoplanes</taxon>
    </lineage>
</organism>
<protein>
    <recommendedName>
        <fullName evidence="1">Mycothiol-dependent maleylpyruvate isomerase metal-binding domain-containing protein</fullName>
    </recommendedName>
</protein>
<dbReference type="GO" id="GO:0046872">
    <property type="term" value="F:metal ion binding"/>
    <property type="evidence" value="ECO:0007669"/>
    <property type="project" value="InterPro"/>
</dbReference>
<comment type="caution">
    <text evidence="2">The sequence shown here is derived from an EMBL/GenBank/DDBJ whole genome shotgun (WGS) entry which is preliminary data.</text>
</comment>
<dbReference type="EMBL" id="BOQN01000087">
    <property type="protein sequence ID" value="GIM94824.1"/>
    <property type="molecule type" value="Genomic_DNA"/>
</dbReference>
<evidence type="ECO:0000259" key="1">
    <source>
        <dbReference type="Pfam" id="PF11716"/>
    </source>
</evidence>
<accession>A0A919TF36</accession>
<dbReference type="Pfam" id="PF11716">
    <property type="entry name" value="MDMPI_N"/>
    <property type="match status" value="1"/>
</dbReference>
<reference evidence="2 3" key="1">
    <citation type="submission" date="2021-03" db="EMBL/GenBank/DDBJ databases">
        <title>Whole genome shotgun sequence of Actinoplanes toevensis NBRC 105298.</title>
        <authorList>
            <person name="Komaki H."/>
            <person name="Tamura T."/>
        </authorList>
    </citation>
    <scope>NUCLEOTIDE SEQUENCE [LARGE SCALE GENOMIC DNA]</scope>
    <source>
        <strain evidence="2 3">NBRC 105298</strain>
    </source>
</reference>
<dbReference type="SUPFAM" id="SSF109854">
    <property type="entry name" value="DinB/YfiT-like putative metalloenzymes"/>
    <property type="match status" value="1"/>
</dbReference>
<gene>
    <name evidence="2" type="ORF">Ato02nite_066170</name>
</gene>
<dbReference type="InterPro" id="IPR024344">
    <property type="entry name" value="MDMPI_metal-binding"/>
</dbReference>
<name>A0A919TF36_9ACTN</name>
<feature type="domain" description="Mycothiol-dependent maleylpyruvate isomerase metal-binding" evidence="1">
    <location>
        <begin position="11"/>
        <end position="159"/>
    </location>
</feature>
<dbReference type="AlphaFoldDB" id="A0A919TF36"/>
<dbReference type="InterPro" id="IPR034660">
    <property type="entry name" value="DinB/YfiT-like"/>
</dbReference>
<keyword evidence="3" id="KW-1185">Reference proteome</keyword>
<dbReference type="Proteomes" id="UP000677082">
    <property type="component" value="Unassembled WGS sequence"/>
</dbReference>
<evidence type="ECO:0000313" key="3">
    <source>
        <dbReference type="Proteomes" id="UP000677082"/>
    </source>
</evidence>
<proteinExistence type="predicted"/>
<evidence type="ECO:0000313" key="2">
    <source>
        <dbReference type="EMBL" id="GIM94824.1"/>
    </source>
</evidence>
<dbReference type="Gene3D" id="1.20.120.450">
    <property type="entry name" value="dinb family like domain"/>
    <property type="match status" value="1"/>
</dbReference>
<sequence>MGRMDFRRTFRSAAVAYVDLVSRVPEGRWDEPGIGDWTVRELVGHTVSSALRQVPEVLGTPAEEVTVAVAEGFWAFARSVPGEVYAAAVAASREDARATGAALGDDPLDAVREMAGRATQAVASAGDDDVVTTAAGGMPMLQWLSTRTFELVVHAMDLAAAIGVPHGMSPEAVAEATGQAARAAAATGDGETVLRALTGRGELPAKFSVVGT</sequence>